<dbReference type="InterPro" id="IPR038117">
    <property type="entry name" value="BofC_C_sf"/>
</dbReference>
<proteinExistence type="predicted"/>
<dbReference type="EMBL" id="JAFBEB010000004">
    <property type="protein sequence ID" value="MBM7589995.1"/>
    <property type="molecule type" value="Genomic_DNA"/>
</dbReference>
<dbReference type="AlphaFoldDB" id="A0A939BP38"/>
<evidence type="ECO:0000259" key="1">
    <source>
        <dbReference type="Pfam" id="PF08955"/>
    </source>
</evidence>
<comment type="caution">
    <text evidence="2">The sequence shown here is derived from an EMBL/GenBank/DDBJ whole genome shotgun (WGS) entry which is preliminary data.</text>
</comment>
<dbReference type="Proteomes" id="UP000717624">
    <property type="component" value="Unassembled WGS sequence"/>
</dbReference>
<dbReference type="RefSeq" id="WP_239565302.1">
    <property type="nucleotide sequence ID" value="NZ_BAABIN010000007.1"/>
</dbReference>
<dbReference type="Gene3D" id="3.10.20.420">
    <property type="entry name" value="Bypass-of-forespore C, N-terminal domain"/>
    <property type="match status" value="1"/>
</dbReference>
<dbReference type="Pfam" id="PF08955">
    <property type="entry name" value="BofC_C"/>
    <property type="match status" value="1"/>
</dbReference>
<organism evidence="2 3">
    <name type="scientific">Brevibacillus fulvus</name>
    <dbReference type="NCBI Taxonomy" id="1125967"/>
    <lineage>
        <taxon>Bacteria</taxon>
        <taxon>Bacillati</taxon>
        <taxon>Bacillota</taxon>
        <taxon>Bacilli</taxon>
        <taxon>Bacillales</taxon>
        <taxon>Paenibacillaceae</taxon>
        <taxon>Brevibacillus</taxon>
    </lineage>
</organism>
<accession>A0A939BP38</accession>
<evidence type="ECO:0000313" key="2">
    <source>
        <dbReference type="EMBL" id="MBM7589995.1"/>
    </source>
</evidence>
<dbReference type="InterPro" id="IPR038118">
    <property type="entry name" value="BOFC_N_sf"/>
</dbReference>
<dbReference type="InterPro" id="IPR015050">
    <property type="entry name" value="BofC_C"/>
</dbReference>
<name>A0A939BP38_9BACL</name>
<protein>
    <submittedName>
        <fullName evidence="2">Forespore regulator of the sigma-K checkpoint</fullName>
    </submittedName>
</protein>
<dbReference type="Gene3D" id="3.30.70.1740">
    <property type="entry name" value="Bypass-of-forespore C, C-terminal domain"/>
    <property type="match status" value="1"/>
</dbReference>
<sequence>MKKLRMYSSISVVLFVALLAGGGVYLYNKGSEQSVSGQTAEVNIVWQPQSRHFDLVLARTYLCGLKDEEHVQIPYDKLAQSLTNYAGWEIITSEPQKLILLKRENDLAPACKANGYFGLTPDGMLTLFNGLPQEQDVIQTFYQINTERMKATLPKEEVDLLFQGIRVRDLAEYNSVLSTYGEFQLGAADGHH</sequence>
<gene>
    <name evidence="2" type="ORF">JOD01_001596</name>
</gene>
<feature type="domain" description="Bypass of forespore C C-terminal" evidence="1">
    <location>
        <begin position="105"/>
        <end position="180"/>
    </location>
</feature>
<keyword evidence="3" id="KW-1185">Reference proteome</keyword>
<reference evidence="2" key="1">
    <citation type="submission" date="2021-01" db="EMBL/GenBank/DDBJ databases">
        <title>Genomic Encyclopedia of Type Strains, Phase IV (KMG-IV): sequencing the most valuable type-strain genomes for metagenomic binning, comparative biology and taxonomic classification.</title>
        <authorList>
            <person name="Goeker M."/>
        </authorList>
    </citation>
    <scope>NUCLEOTIDE SEQUENCE</scope>
    <source>
        <strain evidence="2">DSM 25523</strain>
    </source>
</reference>
<evidence type="ECO:0000313" key="3">
    <source>
        <dbReference type="Proteomes" id="UP000717624"/>
    </source>
</evidence>